<gene>
    <name evidence="2" type="ORF">KI387_027131</name>
</gene>
<name>A0AA38L2K5_TAXCH</name>
<comment type="caution">
    <text evidence="2">The sequence shown here is derived from an EMBL/GenBank/DDBJ whole genome shotgun (WGS) entry which is preliminary data.</text>
</comment>
<reference evidence="2 3" key="1">
    <citation type="journal article" date="2021" name="Nat. Plants">
        <title>The Taxus genome provides insights into paclitaxel biosynthesis.</title>
        <authorList>
            <person name="Xiong X."/>
            <person name="Gou J."/>
            <person name="Liao Q."/>
            <person name="Li Y."/>
            <person name="Zhou Q."/>
            <person name="Bi G."/>
            <person name="Li C."/>
            <person name="Du R."/>
            <person name="Wang X."/>
            <person name="Sun T."/>
            <person name="Guo L."/>
            <person name="Liang H."/>
            <person name="Lu P."/>
            <person name="Wu Y."/>
            <person name="Zhang Z."/>
            <person name="Ro D.K."/>
            <person name="Shang Y."/>
            <person name="Huang S."/>
            <person name="Yan J."/>
        </authorList>
    </citation>
    <scope>NUCLEOTIDE SEQUENCE [LARGE SCALE GENOMIC DNA]</scope>
    <source>
        <strain evidence="2">Ta-2019</strain>
    </source>
</reference>
<evidence type="ECO:0000256" key="1">
    <source>
        <dbReference type="SAM" id="MobiDB-lite"/>
    </source>
</evidence>
<feature type="non-terminal residue" evidence="2">
    <location>
        <position position="1"/>
    </location>
</feature>
<dbReference type="Proteomes" id="UP000824469">
    <property type="component" value="Unassembled WGS sequence"/>
</dbReference>
<dbReference type="EMBL" id="JAHRHJ020000006">
    <property type="protein sequence ID" value="KAH9312096.1"/>
    <property type="molecule type" value="Genomic_DNA"/>
</dbReference>
<keyword evidence="3" id="KW-1185">Reference proteome</keyword>
<sequence>LVFGPHFFILSHLRWGKKINLVAFLFKSLEHSINLAREEEGPILHQGLLYLLFKFIASPAEFTLFPPKHGQPRRTPTSSPIPSLASHPSSSHHRRRQVSSDSDSNVASMGSSFMGFSPLISHVRPQPSPSQTYLEDPVAIVALTTSSPTSSSKLCLLDALLGLAKLYPNSLDFGLIGLDVELKEEGHIFQRSFNNIIMKDRNTSPQDVQMDAAPNWKDVVTGNTTKDEIDMAVDTENHLEDRHIDLVTSILAKLQHSFSVLKAWETFTMNTRAAITKDC</sequence>
<organism evidence="2 3">
    <name type="scientific">Taxus chinensis</name>
    <name type="common">Chinese yew</name>
    <name type="synonym">Taxus wallichiana var. chinensis</name>
    <dbReference type="NCBI Taxonomy" id="29808"/>
    <lineage>
        <taxon>Eukaryota</taxon>
        <taxon>Viridiplantae</taxon>
        <taxon>Streptophyta</taxon>
        <taxon>Embryophyta</taxon>
        <taxon>Tracheophyta</taxon>
        <taxon>Spermatophyta</taxon>
        <taxon>Pinopsida</taxon>
        <taxon>Pinidae</taxon>
        <taxon>Conifers II</taxon>
        <taxon>Cupressales</taxon>
        <taxon>Taxaceae</taxon>
        <taxon>Taxus</taxon>
    </lineage>
</organism>
<feature type="compositionally biased region" description="Low complexity" evidence="1">
    <location>
        <begin position="73"/>
        <end position="89"/>
    </location>
</feature>
<accession>A0AA38L2K5</accession>
<proteinExistence type="predicted"/>
<protein>
    <submittedName>
        <fullName evidence="2">Uncharacterized protein</fullName>
    </submittedName>
</protein>
<dbReference type="AlphaFoldDB" id="A0AA38L2K5"/>
<evidence type="ECO:0000313" key="3">
    <source>
        <dbReference type="Proteomes" id="UP000824469"/>
    </source>
</evidence>
<feature type="region of interest" description="Disordered" evidence="1">
    <location>
        <begin position="66"/>
        <end position="106"/>
    </location>
</feature>
<evidence type="ECO:0000313" key="2">
    <source>
        <dbReference type="EMBL" id="KAH9312096.1"/>
    </source>
</evidence>